<dbReference type="InterPro" id="IPR014782">
    <property type="entry name" value="Peptidase_M1_dom"/>
</dbReference>
<feature type="binding site" evidence="9">
    <location>
        <position position="306"/>
    </location>
    <ligand>
        <name>Zn(2+)</name>
        <dbReference type="ChEBI" id="CHEBI:29105"/>
        <note>catalytic</note>
    </ligand>
</feature>
<dbReference type="Pfam" id="PF17900">
    <property type="entry name" value="Peptidase_M1_N"/>
    <property type="match status" value="1"/>
</dbReference>
<keyword evidence="11" id="KW-0732">Signal</keyword>
<dbReference type="InterPro" id="IPR045357">
    <property type="entry name" value="Aminopeptidase_N-like_N"/>
</dbReference>
<feature type="signal peptide" evidence="11">
    <location>
        <begin position="1"/>
        <end position="20"/>
    </location>
</feature>
<accession>A0A4U8ULI3</accession>
<dbReference type="InterPro" id="IPR050344">
    <property type="entry name" value="Peptidase_M1_aminopeptidases"/>
</dbReference>
<dbReference type="InterPro" id="IPR042097">
    <property type="entry name" value="Aminopeptidase_N-like_N_sf"/>
</dbReference>
<protein>
    <submittedName>
        <fullName evidence="14">Uncharacterized protein</fullName>
    </submittedName>
</protein>
<evidence type="ECO:0000256" key="3">
    <source>
        <dbReference type="ARBA" id="ARBA00022670"/>
    </source>
</evidence>
<dbReference type="GO" id="GO:0005615">
    <property type="term" value="C:extracellular space"/>
    <property type="evidence" value="ECO:0007669"/>
    <property type="project" value="TreeGrafter"/>
</dbReference>
<dbReference type="Pfam" id="PF01433">
    <property type="entry name" value="Peptidase_M1"/>
    <property type="match status" value="1"/>
</dbReference>
<reference evidence="14 15" key="2">
    <citation type="journal article" date="2019" name="G3 (Bethesda)">
        <title>Hybrid Assembly of the Genome of the Entomopathogenic Nematode Steinernema carpocapsae Identifies the X-Chromosome.</title>
        <authorList>
            <person name="Serra L."/>
            <person name="Macchietto M."/>
            <person name="Macias-Munoz A."/>
            <person name="McGill C.J."/>
            <person name="Rodriguez I.M."/>
            <person name="Rodriguez B."/>
            <person name="Murad R."/>
            <person name="Mortazavi A."/>
        </authorList>
    </citation>
    <scope>NUCLEOTIDE SEQUENCE [LARGE SCALE GENOMIC DNA]</scope>
    <source>
        <strain evidence="14 15">ALL</strain>
    </source>
</reference>
<organism evidence="14 15">
    <name type="scientific">Steinernema carpocapsae</name>
    <name type="common">Entomopathogenic nematode</name>
    <dbReference type="NCBI Taxonomy" id="34508"/>
    <lineage>
        <taxon>Eukaryota</taxon>
        <taxon>Metazoa</taxon>
        <taxon>Ecdysozoa</taxon>
        <taxon>Nematoda</taxon>
        <taxon>Chromadorea</taxon>
        <taxon>Rhabditida</taxon>
        <taxon>Tylenchina</taxon>
        <taxon>Panagrolaimomorpha</taxon>
        <taxon>Strongyloidoidea</taxon>
        <taxon>Steinernematidae</taxon>
        <taxon>Steinernema</taxon>
    </lineage>
</organism>
<feature type="binding site" evidence="9">
    <location>
        <position position="287"/>
    </location>
    <ligand>
        <name>Zn(2+)</name>
        <dbReference type="ChEBI" id="CHEBI:29105"/>
        <note>catalytic</note>
    </ligand>
</feature>
<keyword evidence="5" id="KW-0378">Hydrolase</keyword>
<evidence type="ECO:0000313" key="15">
    <source>
        <dbReference type="Proteomes" id="UP000298663"/>
    </source>
</evidence>
<dbReference type="GO" id="GO:0006508">
    <property type="term" value="P:proteolysis"/>
    <property type="evidence" value="ECO:0007669"/>
    <property type="project" value="UniProtKB-KW"/>
</dbReference>
<reference evidence="14 15" key="1">
    <citation type="journal article" date="2015" name="Genome Biol.">
        <title>Comparative genomics of Steinernema reveals deeply conserved gene regulatory networks.</title>
        <authorList>
            <person name="Dillman A.R."/>
            <person name="Macchietto M."/>
            <person name="Porter C.F."/>
            <person name="Rogers A."/>
            <person name="Williams B."/>
            <person name="Antoshechkin I."/>
            <person name="Lee M.M."/>
            <person name="Goodwin Z."/>
            <person name="Lu X."/>
            <person name="Lewis E.E."/>
            <person name="Goodrich-Blair H."/>
            <person name="Stock S.P."/>
            <person name="Adams B.J."/>
            <person name="Sternberg P.W."/>
            <person name="Mortazavi A."/>
        </authorList>
    </citation>
    <scope>NUCLEOTIDE SEQUENCE [LARGE SCALE GENOMIC DNA]</scope>
    <source>
        <strain evidence="14 15">ALL</strain>
    </source>
</reference>
<dbReference type="InterPro" id="IPR034016">
    <property type="entry name" value="M1_APN-typ"/>
</dbReference>
<dbReference type="STRING" id="34508.A0A4U8ULI3"/>
<sequence>MRPCWLLGLGLVAFAASSSASFASIIHVSDIEFNKNTTDFPYLPTHVVPKSYYIYLNVSLKTFSYDGCVSIDVEVLEETNLIKLHSDVAKIKHVLVSNPTPNGNNPVQFSFLTTTFIKNPVPPGLLNIEIVFRGEISTEDLTGIHASFYDVHWNRQKSEFMVVTQFEPTGARRAFPCFDEPSFKAMSQKPLFRRTPVRACTRPGESSKARVSLDATVAALDYFTDLFGIENGIRKVDVLAVPQFSAGGMENWGLITARHSVLVPKMTPLSIRKKYLLNSLMSHEVGHFWFGNLVTMKWWDQLWLKEAFATYFSKSLFSFQVNPQEKSEALSFMVGVQTTALYQDGYLNSTSIQRPVHKPDQLLDMYNLATYEKGAAVLRMIHDYIKSKNPNKDLFLKAMRIYLKRHQGDSVEAGDFWNVFQEAAGENIGALFFEWFKKPGFPLVTVSLASLGFADLMTLKQERFLWSYQKNENATTWNIPIEICQISEMTPELSNCAQKMLTAAKAGDLVQNDMTSFHVVRSGHYNLDRLLKTIAKFKNEHSYLMKRTVAHSDHYAKDLQKKQRKTYDDFDQNGNKIEYL</sequence>
<dbReference type="SUPFAM" id="SSF55486">
    <property type="entry name" value="Metalloproteases ('zincins'), catalytic domain"/>
    <property type="match status" value="1"/>
</dbReference>
<dbReference type="GO" id="GO:0005737">
    <property type="term" value="C:cytoplasm"/>
    <property type="evidence" value="ECO:0007669"/>
    <property type="project" value="TreeGrafter"/>
</dbReference>
<dbReference type="Gene3D" id="2.60.40.1730">
    <property type="entry name" value="tricorn interacting facor f3 domain"/>
    <property type="match status" value="1"/>
</dbReference>
<keyword evidence="15" id="KW-1185">Reference proteome</keyword>
<dbReference type="SUPFAM" id="SSF63737">
    <property type="entry name" value="Leukotriene A4 hydrolase N-terminal domain"/>
    <property type="match status" value="1"/>
</dbReference>
<comment type="similarity">
    <text evidence="1">Belongs to the peptidase M1 family.</text>
</comment>
<evidence type="ECO:0000256" key="9">
    <source>
        <dbReference type="PIRSR" id="PIRSR634016-3"/>
    </source>
</evidence>
<dbReference type="FunFam" id="1.10.390.10:FF:000013">
    <property type="entry name" value="Aminopeptidase N"/>
    <property type="match status" value="1"/>
</dbReference>
<dbReference type="InterPro" id="IPR027268">
    <property type="entry name" value="Peptidase_M4/M1_CTD_sf"/>
</dbReference>
<evidence type="ECO:0000259" key="13">
    <source>
        <dbReference type="Pfam" id="PF17900"/>
    </source>
</evidence>
<keyword evidence="6 9" id="KW-0862">Zinc</keyword>
<gene>
    <name evidence="14" type="ORF">L596_001535</name>
</gene>
<dbReference type="EMBL" id="AZBU02000001">
    <property type="protein sequence ID" value="TMS33844.1"/>
    <property type="molecule type" value="Genomic_DNA"/>
</dbReference>
<evidence type="ECO:0000313" key="14">
    <source>
        <dbReference type="EMBL" id="TMS33844.1"/>
    </source>
</evidence>
<evidence type="ECO:0000256" key="1">
    <source>
        <dbReference type="ARBA" id="ARBA00010136"/>
    </source>
</evidence>
<evidence type="ECO:0000256" key="7">
    <source>
        <dbReference type="ARBA" id="ARBA00023049"/>
    </source>
</evidence>
<dbReference type="CDD" id="cd09601">
    <property type="entry name" value="M1_APN-Q_like"/>
    <property type="match status" value="1"/>
</dbReference>
<feature type="domain" description="Peptidase M1 membrane alanine aminopeptidase" evidence="12">
    <location>
        <begin position="212"/>
        <end position="435"/>
    </location>
</feature>
<dbReference type="Gene3D" id="2.60.40.1910">
    <property type="match status" value="1"/>
</dbReference>
<dbReference type="Gene3D" id="1.10.390.10">
    <property type="entry name" value="Neutral Protease Domain 2"/>
    <property type="match status" value="1"/>
</dbReference>
<dbReference type="Proteomes" id="UP000298663">
    <property type="component" value="Unassembled WGS sequence"/>
</dbReference>
<keyword evidence="4 9" id="KW-0479">Metal-binding</keyword>
<feature type="domain" description="Aminopeptidase N-like N-terminal" evidence="13">
    <location>
        <begin position="48"/>
        <end position="188"/>
    </location>
</feature>
<dbReference type="PANTHER" id="PTHR11533">
    <property type="entry name" value="PROTEASE M1 ZINC METALLOPROTEASE"/>
    <property type="match status" value="1"/>
</dbReference>
<evidence type="ECO:0000256" key="8">
    <source>
        <dbReference type="PIRSR" id="PIRSR634016-1"/>
    </source>
</evidence>
<dbReference type="GO" id="GO:0042277">
    <property type="term" value="F:peptide binding"/>
    <property type="evidence" value="ECO:0007669"/>
    <property type="project" value="TreeGrafter"/>
</dbReference>
<dbReference type="AlphaFoldDB" id="A0A4U8ULI3"/>
<keyword evidence="3" id="KW-0645">Protease</keyword>
<evidence type="ECO:0000256" key="6">
    <source>
        <dbReference type="ARBA" id="ARBA00022833"/>
    </source>
</evidence>
<evidence type="ECO:0000259" key="12">
    <source>
        <dbReference type="Pfam" id="PF01433"/>
    </source>
</evidence>
<dbReference type="GO" id="GO:0043171">
    <property type="term" value="P:peptide catabolic process"/>
    <property type="evidence" value="ECO:0007669"/>
    <property type="project" value="TreeGrafter"/>
</dbReference>
<dbReference type="GO" id="GO:0070006">
    <property type="term" value="F:metalloaminopeptidase activity"/>
    <property type="evidence" value="ECO:0007669"/>
    <property type="project" value="TreeGrafter"/>
</dbReference>
<evidence type="ECO:0000256" key="4">
    <source>
        <dbReference type="ARBA" id="ARBA00022723"/>
    </source>
</evidence>
<dbReference type="GO" id="GO:0016020">
    <property type="term" value="C:membrane"/>
    <property type="evidence" value="ECO:0007669"/>
    <property type="project" value="TreeGrafter"/>
</dbReference>
<name>A0A4U8ULI3_STECR</name>
<dbReference type="GO" id="GO:0008270">
    <property type="term" value="F:zinc ion binding"/>
    <property type="evidence" value="ECO:0007669"/>
    <property type="project" value="InterPro"/>
</dbReference>
<feature type="binding site" evidence="9">
    <location>
        <position position="283"/>
    </location>
    <ligand>
        <name>Zn(2+)</name>
        <dbReference type="ChEBI" id="CHEBI:29105"/>
        <note>catalytic</note>
    </ligand>
</feature>
<evidence type="ECO:0000256" key="10">
    <source>
        <dbReference type="PIRSR" id="PIRSR634016-4"/>
    </source>
</evidence>
<dbReference type="OrthoDB" id="6750768at2759"/>
<feature type="site" description="Transition state stabilizer" evidence="10">
    <location>
        <position position="371"/>
    </location>
</feature>
<feature type="chain" id="PRO_5020580888" evidence="11">
    <location>
        <begin position="21"/>
        <end position="580"/>
    </location>
</feature>
<evidence type="ECO:0000256" key="11">
    <source>
        <dbReference type="SAM" id="SignalP"/>
    </source>
</evidence>
<evidence type="ECO:0000256" key="5">
    <source>
        <dbReference type="ARBA" id="ARBA00022801"/>
    </source>
</evidence>
<evidence type="ECO:0000256" key="2">
    <source>
        <dbReference type="ARBA" id="ARBA00022438"/>
    </source>
</evidence>
<keyword evidence="2" id="KW-0031">Aminopeptidase</keyword>
<feature type="active site" description="Proton acceptor" evidence="8">
    <location>
        <position position="284"/>
    </location>
</feature>
<keyword evidence="7" id="KW-0482">Metalloprotease</keyword>
<comment type="caution">
    <text evidence="14">The sequence shown here is derived from an EMBL/GenBank/DDBJ whole genome shotgun (WGS) entry which is preliminary data.</text>
</comment>
<comment type="cofactor">
    <cofactor evidence="9">
        <name>Zn(2+)</name>
        <dbReference type="ChEBI" id="CHEBI:29105"/>
    </cofactor>
    <text evidence="9">Binds 1 zinc ion per subunit.</text>
</comment>
<proteinExistence type="inferred from homology"/>
<dbReference type="PANTHER" id="PTHR11533:SF174">
    <property type="entry name" value="PUROMYCIN-SENSITIVE AMINOPEPTIDASE-RELATED"/>
    <property type="match status" value="1"/>
</dbReference>